<evidence type="ECO:0000313" key="3">
    <source>
        <dbReference type="WBParaSite" id="Pan_g11148.t1"/>
    </source>
</evidence>
<dbReference type="AlphaFoldDB" id="A0A7E4UQ58"/>
<evidence type="ECO:0000313" key="2">
    <source>
        <dbReference type="Proteomes" id="UP000492821"/>
    </source>
</evidence>
<evidence type="ECO:0000256" key="1">
    <source>
        <dbReference type="SAM" id="SignalP"/>
    </source>
</evidence>
<feature type="chain" id="PRO_5029008621" evidence="1">
    <location>
        <begin position="19"/>
        <end position="164"/>
    </location>
</feature>
<proteinExistence type="predicted"/>
<dbReference type="Proteomes" id="UP000492821">
    <property type="component" value="Unassembled WGS sequence"/>
</dbReference>
<dbReference type="WBParaSite" id="Pan_g11148.t1">
    <property type="protein sequence ID" value="Pan_g11148.t1"/>
    <property type="gene ID" value="Pan_g11148"/>
</dbReference>
<accession>A0A7E4UQ58</accession>
<reference evidence="2" key="1">
    <citation type="journal article" date="2013" name="Genetics">
        <title>The draft genome and transcriptome of Panagrellus redivivus are shaped by the harsh demands of a free-living lifestyle.</title>
        <authorList>
            <person name="Srinivasan J."/>
            <person name="Dillman A.R."/>
            <person name="Macchietto M.G."/>
            <person name="Heikkinen L."/>
            <person name="Lakso M."/>
            <person name="Fracchia K.M."/>
            <person name="Antoshechkin I."/>
            <person name="Mortazavi A."/>
            <person name="Wong G."/>
            <person name="Sternberg P.W."/>
        </authorList>
    </citation>
    <scope>NUCLEOTIDE SEQUENCE [LARGE SCALE GENOMIC DNA]</scope>
    <source>
        <strain evidence="2">MT8872</strain>
    </source>
</reference>
<name>A0A7E4UQ58_PANRE</name>
<keyword evidence="1" id="KW-0732">Signal</keyword>
<organism evidence="2 3">
    <name type="scientific">Panagrellus redivivus</name>
    <name type="common">Microworm</name>
    <dbReference type="NCBI Taxonomy" id="6233"/>
    <lineage>
        <taxon>Eukaryota</taxon>
        <taxon>Metazoa</taxon>
        <taxon>Ecdysozoa</taxon>
        <taxon>Nematoda</taxon>
        <taxon>Chromadorea</taxon>
        <taxon>Rhabditida</taxon>
        <taxon>Tylenchina</taxon>
        <taxon>Panagrolaimomorpha</taxon>
        <taxon>Panagrolaimoidea</taxon>
        <taxon>Panagrolaimidae</taxon>
        <taxon>Panagrellus</taxon>
    </lineage>
</organism>
<protein>
    <submittedName>
        <fullName evidence="3">Secreted protein</fullName>
    </submittedName>
</protein>
<reference evidence="3" key="2">
    <citation type="submission" date="2020-10" db="UniProtKB">
        <authorList>
            <consortium name="WormBaseParasite"/>
        </authorList>
    </citation>
    <scope>IDENTIFICATION</scope>
</reference>
<feature type="signal peptide" evidence="1">
    <location>
        <begin position="1"/>
        <end position="18"/>
    </location>
</feature>
<sequence length="164" mass="17734">MQVLQLVAFVAIVAVAAAAPSGEASAPEGRRLPEAQGAADPLLIDVLLILNRGFTSYFAKDGVGARAQLGDLKISYDLDDPRDVAYVEKIQLVIKNVLSHLKHKIIVQKGAAGIELLNAEGKPFSLLQLVKIAQNPKLAGKDEKYQRNLLAGFNNEIRKLNNKP</sequence>
<keyword evidence="2" id="KW-1185">Reference proteome</keyword>